<proteinExistence type="predicted"/>
<keyword evidence="3" id="KW-1185">Reference proteome</keyword>
<keyword evidence="1" id="KW-0812">Transmembrane</keyword>
<protein>
    <submittedName>
        <fullName evidence="2">Energy-coupled thiamine transporter ThiT</fullName>
    </submittedName>
</protein>
<dbReference type="EMBL" id="RZTZ01000013">
    <property type="protein sequence ID" value="RVT58309.1"/>
    <property type="molecule type" value="Genomic_DNA"/>
</dbReference>
<feature type="transmembrane region" description="Helical" evidence="1">
    <location>
        <begin position="28"/>
        <end position="48"/>
    </location>
</feature>
<dbReference type="Pfam" id="PF09515">
    <property type="entry name" value="Thia_YuaJ"/>
    <property type="match status" value="1"/>
</dbReference>
<keyword evidence="1" id="KW-0472">Membrane</keyword>
<name>A0A3S2W1P2_9BACI</name>
<accession>A0A3S2W1P2</accession>
<dbReference type="Proteomes" id="UP000288024">
    <property type="component" value="Unassembled WGS sequence"/>
</dbReference>
<keyword evidence="1" id="KW-1133">Transmembrane helix</keyword>
<dbReference type="NCBIfam" id="TIGR02357">
    <property type="entry name" value="ECF_ThiT_YuaJ"/>
    <property type="match status" value="1"/>
</dbReference>
<dbReference type="AlphaFoldDB" id="A0A3S2W1P2"/>
<dbReference type="Gene3D" id="1.10.1760.20">
    <property type="match status" value="1"/>
</dbReference>
<organism evidence="2 3">
    <name type="scientific">Niallia taxi</name>
    <dbReference type="NCBI Taxonomy" id="2499688"/>
    <lineage>
        <taxon>Bacteria</taxon>
        <taxon>Bacillati</taxon>
        <taxon>Bacillota</taxon>
        <taxon>Bacilli</taxon>
        <taxon>Bacillales</taxon>
        <taxon>Bacillaceae</taxon>
        <taxon>Niallia</taxon>
    </lineage>
</organism>
<dbReference type="InterPro" id="IPR012651">
    <property type="entry name" value="Thia_Transptr_ThiT"/>
</dbReference>
<gene>
    <name evidence="2" type="primary">thiT</name>
    <name evidence="2" type="ORF">EM808_22610</name>
</gene>
<feature type="transmembrane region" description="Helical" evidence="1">
    <location>
        <begin position="151"/>
        <end position="177"/>
    </location>
</feature>
<dbReference type="RefSeq" id="WP_127741048.1">
    <property type="nucleotide sequence ID" value="NZ_RZTZ01000013.1"/>
</dbReference>
<dbReference type="GO" id="GO:0015234">
    <property type="term" value="F:thiamine transmembrane transporter activity"/>
    <property type="evidence" value="ECO:0007669"/>
    <property type="project" value="InterPro"/>
</dbReference>
<sequence length="202" mass="21493">MKKMGLVVLIEIAIFAAIALVLDLLPSIHLGASGSISIAMVPIFIIAFRWGFKASATAGFLWGLLQIVTGDLQALAFWQVILEYFLAFACIGFAGLFMPTIQSKLKNGEKGAASLVMAAAILTGSAIRYFWHFLAGVTIWAQYAPEGQSALAYSLFYNGVPFIGASVLCSIVAVILLSAAPRLVLDCPTGRTGHYSGNSEVK</sequence>
<feature type="transmembrane region" description="Helical" evidence="1">
    <location>
        <begin position="84"/>
        <end position="101"/>
    </location>
</feature>
<feature type="transmembrane region" description="Helical" evidence="1">
    <location>
        <begin position="113"/>
        <end position="131"/>
    </location>
</feature>
<evidence type="ECO:0000313" key="3">
    <source>
        <dbReference type="Proteomes" id="UP000288024"/>
    </source>
</evidence>
<reference evidence="2 3" key="1">
    <citation type="submission" date="2019-01" db="EMBL/GenBank/DDBJ databases">
        <title>Bacillus sp. M5HDSG1-1, whole genome shotgun sequence.</title>
        <authorList>
            <person name="Tuo L."/>
        </authorList>
    </citation>
    <scope>NUCLEOTIDE SEQUENCE [LARGE SCALE GENOMIC DNA]</scope>
    <source>
        <strain evidence="2 3">M5HDSG1-1</strain>
    </source>
</reference>
<feature type="transmembrane region" description="Helical" evidence="1">
    <location>
        <begin position="5"/>
        <end position="22"/>
    </location>
</feature>
<comment type="caution">
    <text evidence="2">The sequence shown here is derived from an EMBL/GenBank/DDBJ whole genome shotgun (WGS) entry which is preliminary data.</text>
</comment>
<dbReference type="GO" id="GO:0005886">
    <property type="term" value="C:plasma membrane"/>
    <property type="evidence" value="ECO:0007669"/>
    <property type="project" value="InterPro"/>
</dbReference>
<evidence type="ECO:0000313" key="2">
    <source>
        <dbReference type="EMBL" id="RVT58309.1"/>
    </source>
</evidence>
<evidence type="ECO:0000256" key="1">
    <source>
        <dbReference type="SAM" id="Phobius"/>
    </source>
</evidence>